<dbReference type="EMBL" id="VFYP01000007">
    <property type="protein sequence ID" value="TPP04623.1"/>
    <property type="molecule type" value="Genomic_DNA"/>
</dbReference>
<comment type="caution">
    <text evidence="3">The sequence shown here is derived from an EMBL/GenBank/DDBJ whole genome shotgun (WGS) entry which is preliminary data.</text>
</comment>
<keyword evidence="3" id="KW-0456">Lyase</keyword>
<dbReference type="InterPro" id="IPR051683">
    <property type="entry name" value="Enoyl-CoA_Hydratase/Isomerase"/>
</dbReference>
<dbReference type="EC" id="4.2.1.101" evidence="3"/>
<evidence type="ECO:0000256" key="2">
    <source>
        <dbReference type="RuleBase" id="RU003707"/>
    </source>
</evidence>
<evidence type="ECO:0000313" key="3">
    <source>
        <dbReference type="EMBL" id="TPP04623.1"/>
    </source>
</evidence>
<dbReference type="InterPro" id="IPR029045">
    <property type="entry name" value="ClpP/crotonase-like_dom_sf"/>
</dbReference>
<protein>
    <submittedName>
        <fullName evidence="3">p-hydroxycinnamoyl CoA hydratase/lyase</fullName>
        <ecNumber evidence="3">4.1.2.41</ecNumber>
        <ecNumber evidence="3">4.2.1.101</ecNumber>
    </submittedName>
</protein>
<reference evidence="3 4" key="1">
    <citation type="submission" date="2019-06" db="EMBL/GenBank/DDBJ databases">
        <title>Rhizobium sp. CL12 isolated from roots of soybean.</title>
        <authorList>
            <person name="Wang C."/>
        </authorList>
    </citation>
    <scope>NUCLEOTIDE SEQUENCE [LARGE SCALE GENOMIC DNA]</scope>
    <source>
        <strain evidence="3 4">CL12</strain>
    </source>
</reference>
<dbReference type="Gene3D" id="3.90.226.10">
    <property type="entry name" value="2-enoyl-CoA Hydratase, Chain A, domain 1"/>
    <property type="match status" value="1"/>
</dbReference>
<comment type="similarity">
    <text evidence="1 2">Belongs to the enoyl-CoA hydratase/isomerase family.</text>
</comment>
<proteinExistence type="inferred from homology"/>
<dbReference type="CDD" id="cd06558">
    <property type="entry name" value="crotonase-like"/>
    <property type="match status" value="1"/>
</dbReference>
<evidence type="ECO:0000313" key="4">
    <source>
        <dbReference type="Proteomes" id="UP000316429"/>
    </source>
</evidence>
<dbReference type="AlphaFoldDB" id="A0A504UHX5"/>
<dbReference type="GO" id="GO:0008300">
    <property type="term" value="P:isoprenoid catabolic process"/>
    <property type="evidence" value="ECO:0007669"/>
    <property type="project" value="TreeGrafter"/>
</dbReference>
<dbReference type="PROSITE" id="PS00166">
    <property type="entry name" value="ENOYL_COA_HYDRATASE"/>
    <property type="match status" value="1"/>
</dbReference>
<dbReference type="RefSeq" id="WP_140832142.1">
    <property type="nucleotide sequence ID" value="NZ_VFYP01000007.1"/>
</dbReference>
<dbReference type="Gene3D" id="6.10.250.2850">
    <property type="match status" value="1"/>
</dbReference>
<dbReference type="PANTHER" id="PTHR42964">
    <property type="entry name" value="ENOYL-COA HYDRATASE"/>
    <property type="match status" value="1"/>
</dbReference>
<dbReference type="InterPro" id="IPR001753">
    <property type="entry name" value="Enoyl-CoA_hydra/iso"/>
</dbReference>
<sequence length="276" mass="30864">MTETDQKPQSPVLVEFDNGIAFVTLNRPEKRNAMNPALNIRMMEVLDELEADDRCGVLVLRGAGQSWSAGMDLKEYFRENDGKGRGAVLKSRRQSGGWWNRLMYFEKPTIAMVNGWCFGGAFTPLVACDLAVAADEATFGLSEINWGILPGGNVTRAVAEVMNHRDSLYYIMTGENFGGQKAREMGLVNESVPLADLETRVRSICASLLEKNPVVLKAAKDTFKRVRNMPFEQADDYIYAKLEQMLFLDKSNGRAEGLKQFLDDKSFRPGLGAYKR</sequence>
<dbReference type="OrthoDB" id="9802898at2"/>
<dbReference type="Pfam" id="PF00378">
    <property type="entry name" value="ECH_1"/>
    <property type="match status" value="1"/>
</dbReference>
<keyword evidence="4" id="KW-1185">Reference proteome</keyword>
<gene>
    <name evidence="3" type="ORF">FJQ55_22170</name>
</gene>
<organism evidence="3 4">
    <name type="scientific">Rhizobium glycinendophyticum</name>
    <dbReference type="NCBI Taxonomy" id="2589807"/>
    <lineage>
        <taxon>Bacteria</taxon>
        <taxon>Pseudomonadati</taxon>
        <taxon>Pseudomonadota</taxon>
        <taxon>Alphaproteobacteria</taxon>
        <taxon>Hyphomicrobiales</taxon>
        <taxon>Rhizobiaceae</taxon>
        <taxon>Rhizobium/Agrobacterium group</taxon>
        <taxon>Rhizobium</taxon>
    </lineage>
</organism>
<dbReference type="EC" id="4.1.2.41" evidence="3"/>
<name>A0A504UHX5_9HYPH</name>
<evidence type="ECO:0000256" key="1">
    <source>
        <dbReference type="ARBA" id="ARBA00005254"/>
    </source>
</evidence>
<dbReference type="GO" id="GO:0016829">
    <property type="term" value="F:lyase activity"/>
    <property type="evidence" value="ECO:0007669"/>
    <property type="project" value="UniProtKB-KW"/>
</dbReference>
<dbReference type="PANTHER" id="PTHR42964:SF1">
    <property type="entry name" value="POLYKETIDE BIOSYNTHESIS ENOYL-COA HYDRATASE PKSH-RELATED"/>
    <property type="match status" value="1"/>
</dbReference>
<dbReference type="InterPro" id="IPR018376">
    <property type="entry name" value="Enoyl-CoA_hyd/isom_CS"/>
</dbReference>
<dbReference type="SUPFAM" id="SSF52096">
    <property type="entry name" value="ClpP/crotonase"/>
    <property type="match status" value="1"/>
</dbReference>
<dbReference type="Proteomes" id="UP000316429">
    <property type="component" value="Unassembled WGS sequence"/>
</dbReference>
<dbReference type="NCBIfam" id="NF006588">
    <property type="entry name" value="PRK09120.1"/>
    <property type="match status" value="1"/>
</dbReference>
<accession>A0A504UHX5</accession>